<evidence type="ECO:0000256" key="1">
    <source>
        <dbReference type="SAM" id="MobiDB-lite"/>
    </source>
</evidence>
<sequence length="184" mass="19727">MSGSQLIDQPGAGSEPALNSASTQVSAPPSNPSPLSAPKSEDPHSRLPSSVEEYKMFITLVFGVSIFGASTFAVAIGQMTDPVDIWKPNQAPFSMHRVRTFLGSAWLCFILAIAVAGYSSSLLTLLKRRADGVYDSSWTFLFLSLAMVPYAVVPGWIAVGACCFFGLCTMAMLLFQIRAHLDGK</sequence>
<dbReference type="AlphaFoldDB" id="A0A8H4L7S9"/>
<evidence type="ECO:0000313" key="3">
    <source>
        <dbReference type="EMBL" id="KAF4462763.1"/>
    </source>
</evidence>
<feature type="transmembrane region" description="Helical" evidence="2">
    <location>
        <begin position="156"/>
        <end position="175"/>
    </location>
</feature>
<organism evidence="3 4">
    <name type="scientific">Fusarium albosuccineum</name>
    <dbReference type="NCBI Taxonomy" id="1237068"/>
    <lineage>
        <taxon>Eukaryota</taxon>
        <taxon>Fungi</taxon>
        <taxon>Dikarya</taxon>
        <taxon>Ascomycota</taxon>
        <taxon>Pezizomycotina</taxon>
        <taxon>Sordariomycetes</taxon>
        <taxon>Hypocreomycetidae</taxon>
        <taxon>Hypocreales</taxon>
        <taxon>Nectriaceae</taxon>
        <taxon>Fusarium</taxon>
        <taxon>Fusarium decemcellulare species complex</taxon>
    </lineage>
</organism>
<gene>
    <name evidence="3" type="ORF">FALBO_10413</name>
</gene>
<proteinExistence type="predicted"/>
<feature type="transmembrane region" description="Helical" evidence="2">
    <location>
        <begin position="56"/>
        <end position="80"/>
    </location>
</feature>
<reference evidence="3 4" key="1">
    <citation type="submission" date="2020-01" db="EMBL/GenBank/DDBJ databases">
        <title>Identification and distribution of gene clusters putatively required for synthesis of sphingolipid metabolism inhibitors in phylogenetically diverse species of the filamentous fungus Fusarium.</title>
        <authorList>
            <person name="Kim H.-S."/>
            <person name="Busman M."/>
            <person name="Brown D.W."/>
            <person name="Divon H."/>
            <person name="Uhlig S."/>
            <person name="Proctor R.H."/>
        </authorList>
    </citation>
    <scope>NUCLEOTIDE SEQUENCE [LARGE SCALE GENOMIC DNA]</scope>
    <source>
        <strain evidence="3 4">NRRL 20459</strain>
    </source>
</reference>
<dbReference type="EMBL" id="JAADYS010001482">
    <property type="protein sequence ID" value="KAF4462763.1"/>
    <property type="molecule type" value="Genomic_DNA"/>
</dbReference>
<accession>A0A8H4L7S9</accession>
<evidence type="ECO:0008006" key="5">
    <source>
        <dbReference type="Google" id="ProtNLM"/>
    </source>
</evidence>
<name>A0A8H4L7S9_9HYPO</name>
<dbReference type="OrthoDB" id="3599804at2759"/>
<feature type="region of interest" description="Disordered" evidence="1">
    <location>
        <begin position="1"/>
        <end position="47"/>
    </location>
</feature>
<evidence type="ECO:0000313" key="4">
    <source>
        <dbReference type="Proteomes" id="UP000554235"/>
    </source>
</evidence>
<keyword evidence="2" id="KW-0812">Transmembrane</keyword>
<feature type="transmembrane region" description="Helical" evidence="2">
    <location>
        <begin position="100"/>
        <end position="126"/>
    </location>
</feature>
<evidence type="ECO:0000256" key="2">
    <source>
        <dbReference type="SAM" id="Phobius"/>
    </source>
</evidence>
<dbReference type="Proteomes" id="UP000554235">
    <property type="component" value="Unassembled WGS sequence"/>
</dbReference>
<keyword evidence="2" id="KW-1133">Transmembrane helix</keyword>
<keyword evidence="2" id="KW-0472">Membrane</keyword>
<keyword evidence="4" id="KW-1185">Reference proteome</keyword>
<protein>
    <recommendedName>
        <fullName evidence="5">Transmembrane protein</fullName>
    </recommendedName>
</protein>
<comment type="caution">
    <text evidence="3">The sequence shown here is derived from an EMBL/GenBank/DDBJ whole genome shotgun (WGS) entry which is preliminary data.</text>
</comment>